<dbReference type="EMBL" id="FR719194">
    <property type="protein sequence ID" value="CBX81530.1"/>
    <property type="molecule type" value="Genomic_DNA"/>
</dbReference>
<dbReference type="AlphaFoldDB" id="E5B7S5"/>
<reference evidence="1" key="1">
    <citation type="journal article" date="2011" name="J. Bacteriol.">
        <title>Genome Sequence of an Erwinia amylovora Strain with Pathogenicity Restricted to Rubus Plants.</title>
        <authorList>
            <person name="Powney R."/>
            <person name="Smits T.H."/>
            <person name="Sawbridge T."/>
            <person name="Frey B."/>
            <person name="Blom J."/>
            <person name="Frey J.E."/>
            <person name="Plummer K.M."/>
            <person name="Beer S.V."/>
            <person name="Luck J."/>
            <person name="Duffy B."/>
            <person name="Rodoni B."/>
        </authorList>
    </citation>
    <scope>NUCLEOTIDE SEQUENCE</scope>
    <source>
        <strain evidence="1">ATCC BAA-2158</strain>
    </source>
</reference>
<protein>
    <submittedName>
        <fullName evidence="1">Uncharacterized protein</fullName>
    </submittedName>
</protein>
<name>E5B7S5_ERWAM</name>
<organism evidence="1">
    <name type="scientific">Erwinia amylovora ATCC BAA-2158</name>
    <dbReference type="NCBI Taxonomy" id="889211"/>
    <lineage>
        <taxon>Bacteria</taxon>
        <taxon>Pseudomonadati</taxon>
        <taxon>Pseudomonadota</taxon>
        <taxon>Gammaproteobacteria</taxon>
        <taxon>Enterobacterales</taxon>
        <taxon>Erwiniaceae</taxon>
        <taxon>Erwinia</taxon>
    </lineage>
</organism>
<gene>
    <name evidence="1" type="ORF">EAIL5_2710</name>
</gene>
<accession>E5B7S5</accession>
<proteinExistence type="predicted"/>
<evidence type="ECO:0000313" key="1">
    <source>
        <dbReference type="EMBL" id="CBX81530.1"/>
    </source>
</evidence>
<sequence length="54" mass="6428">MLISLSRQNPFFQDSERVMRAGYIPDVFNILYKKSLIFRSLRGKIALRREIHCV</sequence>